<dbReference type="PANTHER" id="PTHR42770">
    <property type="entry name" value="AMINO ACID TRANSPORTER-RELATED"/>
    <property type="match status" value="1"/>
</dbReference>
<proteinExistence type="predicted"/>
<feature type="transmembrane region" description="Helical" evidence="7">
    <location>
        <begin position="106"/>
        <end position="131"/>
    </location>
</feature>
<evidence type="ECO:0000256" key="1">
    <source>
        <dbReference type="ARBA" id="ARBA00004651"/>
    </source>
</evidence>
<evidence type="ECO:0000256" key="5">
    <source>
        <dbReference type="ARBA" id="ARBA00023136"/>
    </source>
</evidence>
<evidence type="ECO:0000313" key="8">
    <source>
        <dbReference type="EMBL" id="SEP89717.1"/>
    </source>
</evidence>
<feature type="transmembrane region" description="Helical" evidence="7">
    <location>
        <begin position="151"/>
        <end position="170"/>
    </location>
</feature>
<dbReference type="PANTHER" id="PTHR42770:SF11">
    <property type="entry name" value="INNER MEMBRANE TRANSPORT PROTEIN YBAT"/>
    <property type="match status" value="1"/>
</dbReference>
<feature type="transmembrane region" description="Helical" evidence="7">
    <location>
        <begin position="262"/>
        <end position="284"/>
    </location>
</feature>
<dbReference type="EMBL" id="FOFV01000001">
    <property type="protein sequence ID" value="SEP89717.1"/>
    <property type="molecule type" value="Genomic_DNA"/>
</dbReference>
<dbReference type="STRING" id="65499.SAMN04488000_101590"/>
<evidence type="ECO:0000256" key="6">
    <source>
        <dbReference type="SAM" id="MobiDB-lite"/>
    </source>
</evidence>
<dbReference type="Proteomes" id="UP000199503">
    <property type="component" value="Unassembled WGS sequence"/>
</dbReference>
<dbReference type="PIRSF" id="PIRSF006060">
    <property type="entry name" value="AA_transporter"/>
    <property type="match status" value="1"/>
</dbReference>
<evidence type="ECO:0000256" key="3">
    <source>
        <dbReference type="ARBA" id="ARBA00022692"/>
    </source>
</evidence>
<comment type="subcellular location">
    <subcellularLocation>
        <location evidence="1">Cell membrane</location>
        <topology evidence="1">Multi-pass membrane protein</topology>
    </subcellularLocation>
</comment>
<gene>
    <name evidence="8" type="ORF">SAMN04488000_101590</name>
</gene>
<feature type="region of interest" description="Disordered" evidence="6">
    <location>
        <begin position="1"/>
        <end position="24"/>
    </location>
</feature>
<feature type="transmembrane region" description="Helical" evidence="7">
    <location>
        <begin position="383"/>
        <end position="404"/>
    </location>
</feature>
<dbReference type="GO" id="GO:0005886">
    <property type="term" value="C:plasma membrane"/>
    <property type="evidence" value="ECO:0007669"/>
    <property type="project" value="UniProtKB-SubCell"/>
</dbReference>
<dbReference type="GO" id="GO:0022857">
    <property type="term" value="F:transmembrane transporter activity"/>
    <property type="evidence" value="ECO:0007669"/>
    <property type="project" value="InterPro"/>
</dbReference>
<sequence>MPGGQAKRAESSGMAEATPQTEQPELHRAIGPKLLLFFVVGDILGTGIYALTGNVAGKIGGALWLPFLLAFVVAFLTAFSYLELVGKYPRAAGAALYTNRAFGIHFLTFMVAFAVMCSGITSASSAALAFGRTYLRQLLVEFFDVSLRPESLVITGIAIVFIAALAVINFRGVSESVKANVVLTCIELSGLVIIILIGIWAVVNGDGEPGRLTEIHVPDGSSVLLAVTSATALAFFAMVGFEDSVNMAEECKNPAKIFPRAMLIGMGVAALIYVLVAITSSLLIPSDELAKAGSSALLKVVTVGAPGFPLWIFALIGLLAVINSALINMLMASRLLYGMANEKIIPSFFGTVHPFRRTPWISIVFTTGVAVILVSTADIGKLGGTTSLLLLIVFTIVNVACLVLRREKSEHEHFRAPTWAPVLGAITCAYLAMPVLSGRPWDDYKIAGWLLLAGLVLWGINRVLHGKVETHPENLGK</sequence>
<evidence type="ECO:0000256" key="7">
    <source>
        <dbReference type="SAM" id="Phobius"/>
    </source>
</evidence>
<feature type="transmembrane region" description="Helical" evidence="7">
    <location>
        <begin position="182"/>
        <end position="203"/>
    </location>
</feature>
<keyword evidence="5 7" id="KW-0472">Membrane</keyword>
<reference evidence="9" key="1">
    <citation type="submission" date="2016-10" db="EMBL/GenBank/DDBJ databases">
        <authorList>
            <person name="Varghese N."/>
            <person name="Submissions S."/>
        </authorList>
    </citation>
    <scope>NUCLEOTIDE SEQUENCE [LARGE SCALE GENOMIC DNA]</scope>
    <source>
        <strain evidence="9">DSM 44437</strain>
    </source>
</reference>
<evidence type="ECO:0000256" key="2">
    <source>
        <dbReference type="ARBA" id="ARBA00022475"/>
    </source>
</evidence>
<dbReference type="AlphaFoldDB" id="A0A1H9BLT4"/>
<feature type="transmembrane region" description="Helical" evidence="7">
    <location>
        <begin position="223"/>
        <end position="241"/>
    </location>
</feature>
<evidence type="ECO:0000313" key="9">
    <source>
        <dbReference type="Proteomes" id="UP000199503"/>
    </source>
</evidence>
<keyword evidence="2" id="KW-1003">Cell membrane</keyword>
<feature type="transmembrane region" description="Helical" evidence="7">
    <location>
        <begin position="416"/>
        <end position="434"/>
    </location>
</feature>
<feature type="transmembrane region" description="Helical" evidence="7">
    <location>
        <begin position="358"/>
        <end position="377"/>
    </location>
</feature>
<dbReference type="InterPro" id="IPR002293">
    <property type="entry name" value="AA/rel_permease1"/>
</dbReference>
<dbReference type="InterPro" id="IPR050367">
    <property type="entry name" value="APC_superfamily"/>
</dbReference>
<keyword evidence="9" id="KW-1185">Reference proteome</keyword>
<dbReference type="Pfam" id="PF13520">
    <property type="entry name" value="AA_permease_2"/>
    <property type="match status" value="1"/>
</dbReference>
<protein>
    <submittedName>
        <fullName evidence="8">Amino acid/polyamine/organocation transporter, APC superfamily</fullName>
    </submittedName>
</protein>
<feature type="transmembrane region" description="Helical" evidence="7">
    <location>
        <begin position="63"/>
        <end position="85"/>
    </location>
</feature>
<keyword evidence="4 7" id="KW-1133">Transmembrane helix</keyword>
<name>A0A1H9BLT4_9PSEU</name>
<keyword evidence="3 7" id="KW-0812">Transmembrane</keyword>
<feature type="transmembrane region" description="Helical" evidence="7">
    <location>
        <begin position="310"/>
        <end position="337"/>
    </location>
</feature>
<evidence type="ECO:0000256" key="4">
    <source>
        <dbReference type="ARBA" id="ARBA00022989"/>
    </source>
</evidence>
<dbReference type="Gene3D" id="1.20.1740.10">
    <property type="entry name" value="Amino acid/polyamine transporter I"/>
    <property type="match status" value="1"/>
</dbReference>
<feature type="transmembrane region" description="Helical" evidence="7">
    <location>
        <begin position="446"/>
        <end position="464"/>
    </location>
</feature>
<accession>A0A1H9BLT4</accession>
<organism evidence="8 9">
    <name type="scientific">Lentzea albida</name>
    <dbReference type="NCBI Taxonomy" id="65499"/>
    <lineage>
        <taxon>Bacteria</taxon>
        <taxon>Bacillati</taxon>
        <taxon>Actinomycetota</taxon>
        <taxon>Actinomycetes</taxon>
        <taxon>Pseudonocardiales</taxon>
        <taxon>Pseudonocardiaceae</taxon>
        <taxon>Lentzea</taxon>
    </lineage>
</organism>
<feature type="transmembrane region" description="Helical" evidence="7">
    <location>
        <begin position="34"/>
        <end position="51"/>
    </location>
</feature>